<keyword evidence="2" id="KW-1185">Reference proteome</keyword>
<proteinExistence type="predicted"/>
<evidence type="ECO:0008006" key="3">
    <source>
        <dbReference type="Google" id="ProtNLM"/>
    </source>
</evidence>
<dbReference type="RefSeq" id="WP_284241498.1">
    <property type="nucleotide sequence ID" value="NZ_BSSQ01000019.1"/>
</dbReference>
<dbReference type="InterPro" id="IPR036412">
    <property type="entry name" value="HAD-like_sf"/>
</dbReference>
<gene>
    <name evidence="1" type="ORF">MU1_50690</name>
</gene>
<organism evidence="1 2">
    <name type="scientific">Paenibacillus glycanilyticus</name>
    <dbReference type="NCBI Taxonomy" id="126569"/>
    <lineage>
        <taxon>Bacteria</taxon>
        <taxon>Bacillati</taxon>
        <taxon>Bacillota</taxon>
        <taxon>Bacilli</taxon>
        <taxon>Bacillales</taxon>
        <taxon>Paenibacillaceae</taxon>
        <taxon>Paenibacillus</taxon>
    </lineage>
</organism>
<dbReference type="InterPro" id="IPR023214">
    <property type="entry name" value="HAD_sf"/>
</dbReference>
<dbReference type="PANTHER" id="PTHR10000">
    <property type="entry name" value="PHOSPHOSERINE PHOSPHATASE"/>
    <property type="match status" value="1"/>
</dbReference>
<accession>A0ABQ6GIR8</accession>
<dbReference type="PANTHER" id="PTHR10000:SF8">
    <property type="entry name" value="HAD SUPERFAMILY HYDROLASE-LIKE, TYPE 3"/>
    <property type="match status" value="1"/>
</dbReference>
<evidence type="ECO:0000313" key="1">
    <source>
        <dbReference type="EMBL" id="GLX70723.1"/>
    </source>
</evidence>
<dbReference type="EMBL" id="BSSQ01000019">
    <property type="protein sequence ID" value="GLX70723.1"/>
    <property type="molecule type" value="Genomic_DNA"/>
</dbReference>
<name>A0ABQ6GIR8_9BACL</name>
<dbReference type="Gene3D" id="3.30.1240.10">
    <property type="match status" value="1"/>
</dbReference>
<dbReference type="InterPro" id="IPR006379">
    <property type="entry name" value="HAD-SF_hydro_IIB"/>
</dbReference>
<dbReference type="Gene3D" id="3.40.50.1000">
    <property type="entry name" value="HAD superfamily/HAD-like"/>
    <property type="match status" value="1"/>
</dbReference>
<evidence type="ECO:0000313" key="2">
    <source>
        <dbReference type="Proteomes" id="UP001157114"/>
    </source>
</evidence>
<dbReference type="Pfam" id="PF08282">
    <property type="entry name" value="Hydrolase_3"/>
    <property type="match status" value="1"/>
</dbReference>
<dbReference type="Proteomes" id="UP001157114">
    <property type="component" value="Unassembled WGS sequence"/>
</dbReference>
<dbReference type="NCBIfam" id="TIGR01484">
    <property type="entry name" value="HAD-SF-IIB"/>
    <property type="match status" value="1"/>
</dbReference>
<comment type="caution">
    <text evidence="1">The sequence shown here is derived from an EMBL/GenBank/DDBJ whole genome shotgun (WGS) entry which is preliminary data.</text>
</comment>
<sequence>MPSCYLTDLDGTLLRADESMSDYTVLQLTEALEAGVIISYATARSYASSYRVTSAIPWRYPIVLYNGAMIFDPASKRVIGGHWLSPDLSHLIMEAGRSHGLVPLVFALDEEDQEKVLHEKLSRSGEVAFYNSRPNDPRFREYDKIAITENYRSLIITYIGLFEELEPLKQRLEQLCGGLVHIQFIKDVYIKDHYFLELSHPMANKGDGVRLWAQLVGMELEAVTVFGDNLNDLGMFRAAGNRIAVADAHEQIKQLADRVIGTSNEDAVARYIALERQGLTT</sequence>
<dbReference type="SUPFAM" id="SSF56784">
    <property type="entry name" value="HAD-like"/>
    <property type="match status" value="1"/>
</dbReference>
<reference evidence="1 2" key="1">
    <citation type="submission" date="2023-03" db="EMBL/GenBank/DDBJ databases">
        <title>Draft genome sequence of the bacteria which degrade cell wall of Tricholomamatutake.</title>
        <authorList>
            <person name="Konishi Y."/>
            <person name="Fukuta Y."/>
            <person name="Shirasaka N."/>
        </authorList>
    </citation>
    <scope>NUCLEOTIDE SEQUENCE [LARGE SCALE GENOMIC DNA]</scope>
    <source>
        <strain evidence="2">mu1</strain>
    </source>
</reference>
<protein>
    <recommendedName>
        <fullName evidence="3">Haloacid dehalogenase</fullName>
    </recommendedName>
</protein>